<evidence type="ECO:0008006" key="3">
    <source>
        <dbReference type="Google" id="ProtNLM"/>
    </source>
</evidence>
<dbReference type="InParanoid" id="K5VYY4"/>
<dbReference type="KEGG" id="pco:PHACADRAFT_262504"/>
<dbReference type="GeneID" id="18918301"/>
<dbReference type="STRING" id="650164.K5VYY4"/>
<dbReference type="RefSeq" id="XP_007399832.1">
    <property type="nucleotide sequence ID" value="XM_007399770.1"/>
</dbReference>
<dbReference type="HOGENOM" id="CLU_051530_3_0_1"/>
<dbReference type="AlphaFoldDB" id="K5VYY4"/>
<evidence type="ECO:0000313" key="2">
    <source>
        <dbReference type="Proteomes" id="UP000008370"/>
    </source>
</evidence>
<organism evidence="1 2">
    <name type="scientific">Phanerochaete carnosa (strain HHB-10118-sp)</name>
    <name type="common">White-rot fungus</name>
    <name type="synonym">Peniophora carnosa</name>
    <dbReference type="NCBI Taxonomy" id="650164"/>
    <lineage>
        <taxon>Eukaryota</taxon>
        <taxon>Fungi</taxon>
        <taxon>Dikarya</taxon>
        <taxon>Basidiomycota</taxon>
        <taxon>Agaricomycotina</taxon>
        <taxon>Agaricomycetes</taxon>
        <taxon>Polyporales</taxon>
        <taxon>Phanerochaetaceae</taxon>
        <taxon>Phanerochaete</taxon>
    </lineage>
</organism>
<sequence>MLLVREHSQVLNVILHTIYGRPCDQFSPTNDTLSAAIAALYTYGVPLAVHLAPGMPLFALLVARTPGAPLFIYTLAAQYDLYDLAAQASTFLLSLKLVDIGQECADRIGPVYLQRLISLQHARVEAMKEILREPPGEHPPTDHCDAETQAGMTRAWMLTAAYLIWEARPELTTTSMEVTFENVAGSIRCTACKTVFGERLARALNSWAQQRRTI</sequence>
<gene>
    <name evidence="1" type="ORF">PHACADRAFT_262504</name>
</gene>
<protein>
    <recommendedName>
        <fullName evidence="3">BTB domain-containing protein</fullName>
    </recommendedName>
</protein>
<name>K5VYY4_PHACS</name>
<dbReference type="Proteomes" id="UP000008370">
    <property type="component" value="Unassembled WGS sequence"/>
</dbReference>
<dbReference type="OrthoDB" id="3265815at2759"/>
<dbReference type="EMBL" id="JH930476">
    <property type="protein sequence ID" value="EKM52050.1"/>
    <property type="molecule type" value="Genomic_DNA"/>
</dbReference>
<reference evidence="1 2" key="1">
    <citation type="journal article" date="2012" name="BMC Genomics">
        <title>Comparative genomics of the white-rot fungi, Phanerochaete carnosa and P. chrysosporium, to elucidate the genetic basis of the distinct wood types they colonize.</title>
        <authorList>
            <person name="Suzuki H."/>
            <person name="MacDonald J."/>
            <person name="Syed K."/>
            <person name="Salamov A."/>
            <person name="Hori C."/>
            <person name="Aerts A."/>
            <person name="Henrissat B."/>
            <person name="Wiebenga A."/>
            <person name="vanKuyk P.A."/>
            <person name="Barry K."/>
            <person name="Lindquist E."/>
            <person name="LaButti K."/>
            <person name="Lapidus A."/>
            <person name="Lucas S."/>
            <person name="Coutinho P."/>
            <person name="Gong Y."/>
            <person name="Samejima M."/>
            <person name="Mahadevan R."/>
            <person name="Abou-Zaid M."/>
            <person name="de Vries R.P."/>
            <person name="Igarashi K."/>
            <person name="Yadav J.S."/>
            <person name="Grigoriev I.V."/>
            <person name="Master E.R."/>
        </authorList>
    </citation>
    <scope>NUCLEOTIDE SEQUENCE [LARGE SCALE GENOMIC DNA]</scope>
    <source>
        <strain evidence="1 2">HHB-10118-sp</strain>
    </source>
</reference>
<accession>K5VYY4</accession>
<proteinExistence type="predicted"/>
<keyword evidence="2" id="KW-1185">Reference proteome</keyword>
<evidence type="ECO:0000313" key="1">
    <source>
        <dbReference type="EMBL" id="EKM52050.1"/>
    </source>
</evidence>